<dbReference type="EMBL" id="JMCC02000166">
    <property type="protein sequence ID" value="KIG11905.1"/>
    <property type="molecule type" value="Genomic_DNA"/>
</dbReference>
<comment type="caution">
    <text evidence="1">The sequence shown here is derived from an EMBL/GenBank/DDBJ whole genome shotgun (WGS) entry which is preliminary data.</text>
</comment>
<organism evidence="1 2">
    <name type="scientific">Enhygromyxa salina</name>
    <dbReference type="NCBI Taxonomy" id="215803"/>
    <lineage>
        <taxon>Bacteria</taxon>
        <taxon>Pseudomonadati</taxon>
        <taxon>Myxococcota</taxon>
        <taxon>Polyangia</taxon>
        <taxon>Nannocystales</taxon>
        <taxon>Nannocystaceae</taxon>
        <taxon>Enhygromyxa</taxon>
    </lineage>
</organism>
<proteinExistence type="predicted"/>
<dbReference type="AlphaFoldDB" id="A0A0C2CQA9"/>
<accession>A0A0C2CQA9</accession>
<protein>
    <submittedName>
        <fullName evidence="1">Uncharacterized protein</fullName>
    </submittedName>
</protein>
<evidence type="ECO:0000313" key="2">
    <source>
        <dbReference type="Proteomes" id="UP000031599"/>
    </source>
</evidence>
<reference evidence="1 2" key="1">
    <citation type="submission" date="2014-12" db="EMBL/GenBank/DDBJ databases">
        <title>Genome assembly of Enhygromyxa salina DSM 15201.</title>
        <authorList>
            <person name="Sharma G."/>
            <person name="Subramanian S."/>
        </authorList>
    </citation>
    <scope>NUCLEOTIDE SEQUENCE [LARGE SCALE GENOMIC DNA]</scope>
    <source>
        <strain evidence="1 2">DSM 15201</strain>
    </source>
</reference>
<name>A0A0C2CQA9_9BACT</name>
<gene>
    <name evidence="1" type="ORF">DB30_02309</name>
</gene>
<dbReference type="Proteomes" id="UP000031599">
    <property type="component" value="Unassembled WGS sequence"/>
</dbReference>
<sequence length="87" mass="9315">MAARGPPIGARYYSVVADAGGRRRQRLGFVFGSDRALFPPDPSKIPSASCAPVAASRGPVACEWWRRVSIAGRRSGLLLTDNSEITL</sequence>
<evidence type="ECO:0000313" key="1">
    <source>
        <dbReference type="EMBL" id="KIG11905.1"/>
    </source>
</evidence>